<keyword evidence="2 4" id="KW-1133">Transmembrane helix</keyword>
<feature type="transmembrane region" description="Helical" evidence="4">
    <location>
        <begin position="34"/>
        <end position="55"/>
    </location>
</feature>
<proteinExistence type="predicted"/>
<evidence type="ECO:0000256" key="2">
    <source>
        <dbReference type="ARBA" id="ARBA00022989"/>
    </source>
</evidence>
<feature type="domain" description="Major facilitator superfamily (MFS) profile" evidence="5">
    <location>
        <begin position="1"/>
        <end position="409"/>
    </location>
</feature>
<sequence>MTGRREDAPQPSAARMPAPGGVASGGLGADGRGLIAAIACIALFGVAQGMTHPLFAIRLELSGWSSGMIGLSGAMVALAALTLAPLMPRMIRRVGLPAFLTGGAILSAAILLLFPLTDDYWAWLALRYVHGAAATALFVGSEVWIVAGAEPGARGRVVGLYATVLSLGFAMGPLIVTGVGFAGPAPFLACAALSLICLAPLLTAWNAAPRAHDDDVATIPPWRFLRTDPTVLGAVILFGVVEFGVMALLPVWGVKAGMERDAATFLVTVLVLGNVALQIPLGALADKANRRALLVFCALTCVAAAALLPLLAGTVWPLWAALFVWGGLAAGLYTVALIELGARYSGATLISANAAVIVAYGVGALLGPLVVGAAMDVIEPHGLSVALAGLSAVYLAVALARARRATRARAAAEAR</sequence>
<feature type="transmembrane region" description="Helical" evidence="4">
    <location>
        <begin position="120"/>
        <end position="146"/>
    </location>
</feature>
<feature type="transmembrane region" description="Helical" evidence="4">
    <location>
        <begin position="292"/>
        <end position="312"/>
    </location>
</feature>
<dbReference type="Pfam" id="PF07690">
    <property type="entry name" value="MFS_1"/>
    <property type="match status" value="1"/>
</dbReference>
<reference evidence="6 7" key="1">
    <citation type="submission" date="2016-10" db="EMBL/GenBank/DDBJ databases">
        <authorList>
            <person name="de Groot N.N."/>
        </authorList>
    </citation>
    <scope>NUCLEOTIDE SEQUENCE [LARGE SCALE GENOMIC DNA]</scope>
    <source>
        <strain evidence="6 7">DSM 15345</strain>
    </source>
</reference>
<dbReference type="PANTHER" id="PTHR23521:SF3">
    <property type="entry name" value="MFS TRANSPORTER"/>
    <property type="match status" value="1"/>
</dbReference>
<dbReference type="STRING" id="89524.SAMN05444370_106119"/>
<dbReference type="InterPro" id="IPR047200">
    <property type="entry name" value="MFS_YcaD-like"/>
</dbReference>
<feature type="transmembrane region" description="Helical" evidence="4">
    <location>
        <begin position="264"/>
        <end position="285"/>
    </location>
</feature>
<dbReference type="Gene3D" id="1.20.1250.20">
    <property type="entry name" value="MFS general substrate transporter like domains"/>
    <property type="match status" value="2"/>
</dbReference>
<feature type="transmembrane region" description="Helical" evidence="4">
    <location>
        <begin position="350"/>
        <end position="375"/>
    </location>
</feature>
<feature type="transmembrane region" description="Helical" evidence="4">
    <location>
        <begin position="94"/>
        <end position="114"/>
    </location>
</feature>
<dbReference type="InterPro" id="IPR020846">
    <property type="entry name" value="MFS_dom"/>
</dbReference>
<dbReference type="RefSeq" id="WP_093253616.1">
    <property type="nucleotide sequence ID" value="NZ_FNQM01000006.1"/>
</dbReference>
<feature type="transmembrane region" description="Helical" evidence="4">
    <location>
        <begin position="229"/>
        <end position="252"/>
    </location>
</feature>
<dbReference type="InterPro" id="IPR036259">
    <property type="entry name" value="MFS_trans_sf"/>
</dbReference>
<dbReference type="CDD" id="cd17477">
    <property type="entry name" value="MFS_YcaD_like"/>
    <property type="match status" value="1"/>
</dbReference>
<evidence type="ECO:0000256" key="1">
    <source>
        <dbReference type="ARBA" id="ARBA00022692"/>
    </source>
</evidence>
<dbReference type="PROSITE" id="PS50850">
    <property type="entry name" value="MFS"/>
    <property type="match status" value="1"/>
</dbReference>
<dbReference type="GO" id="GO:0005886">
    <property type="term" value="C:plasma membrane"/>
    <property type="evidence" value="ECO:0007669"/>
    <property type="project" value="TreeGrafter"/>
</dbReference>
<evidence type="ECO:0000256" key="4">
    <source>
        <dbReference type="SAM" id="Phobius"/>
    </source>
</evidence>
<organism evidence="6 7">
    <name type="scientific">Rubrimonas cliftonensis</name>
    <dbReference type="NCBI Taxonomy" id="89524"/>
    <lineage>
        <taxon>Bacteria</taxon>
        <taxon>Pseudomonadati</taxon>
        <taxon>Pseudomonadota</taxon>
        <taxon>Alphaproteobacteria</taxon>
        <taxon>Rhodobacterales</taxon>
        <taxon>Paracoccaceae</taxon>
        <taxon>Rubrimonas</taxon>
    </lineage>
</organism>
<feature type="transmembrane region" description="Helical" evidence="4">
    <location>
        <begin position="67"/>
        <end position="87"/>
    </location>
</feature>
<evidence type="ECO:0000256" key="3">
    <source>
        <dbReference type="ARBA" id="ARBA00023136"/>
    </source>
</evidence>
<name>A0A1H4BZ55_9RHOB</name>
<dbReference type="PANTHER" id="PTHR23521">
    <property type="entry name" value="TRANSPORTER MFS SUPERFAMILY"/>
    <property type="match status" value="1"/>
</dbReference>
<evidence type="ECO:0000313" key="6">
    <source>
        <dbReference type="EMBL" id="SEA53379.1"/>
    </source>
</evidence>
<dbReference type="InterPro" id="IPR011701">
    <property type="entry name" value="MFS"/>
</dbReference>
<dbReference type="Proteomes" id="UP000198703">
    <property type="component" value="Unassembled WGS sequence"/>
</dbReference>
<feature type="transmembrane region" description="Helical" evidence="4">
    <location>
        <begin position="185"/>
        <end position="208"/>
    </location>
</feature>
<gene>
    <name evidence="6" type="ORF">SAMN05444370_106119</name>
</gene>
<keyword evidence="3 4" id="KW-0472">Membrane</keyword>
<feature type="transmembrane region" description="Helical" evidence="4">
    <location>
        <begin position="318"/>
        <end position="338"/>
    </location>
</feature>
<keyword evidence="7" id="KW-1185">Reference proteome</keyword>
<feature type="transmembrane region" description="Helical" evidence="4">
    <location>
        <begin position="381"/>
        <end position="400"/>
    </location>
</feature>
<keyword evidence="1 4" id="KW-0812">Transmembrane</keyword>
<feature type="transmembrane region" description="Helical" evidence="4">
    <location>
        <begin position="158"/>
        <end position="179"/>
    </location>
</feature>
<dbReference type="AlphaFoldDB" id="A0A1H4BZ55"/>
<accession>A0A1H4BZ55</accession>
<dbReference type="GO" id="GO:0022857">
    <property type="term" value="F:transmembrane transporter activity"/>
    <property type="evidence" value="ECO:0007669"/>
    <property type="project" value="InterPro"/>
</dbReference>
<evidence type="ECO:0000313" key="7">
    <source>
        <dbReference type="Proteomes" id="UP000198703"/>
    </source>
</evidence>
<protein>
    <submittedName>
        <fullName evidence="6">Predicted arabinose efflux permease, MFS family</fullName>
    </submittedName>
</protein>
<dbReference type="SUPFAM" id="SSF103473">
    <property type="entry name" value="MFS general substrate transporter"/>
    <property type="match status" value="1"/>
</dbReference>
<evidence type="ECO:0000259" key="5">
    <source>
        <dbReference type="PROSITE" id="PS50850"/>
    </source>
</evidence>
<dbReference type="EMBL" id="FNQM01000006">
    <property type="protein sequence ID" value="SEA53379.1"/>
    <property type="molecule type" value="Genomic_DNA"/>
</dbReference>